<name>A0AA40CC67_9PEZI</name>
<comment type="caution">
    <text evidence="1">The sequence shown here is derived from an EMBL/GenBank/DDBJ whole genome shotgun (WGS) entry which is preliminary data.</text>
</comment>
<keyword evidence="2" id="KW-1185">Reference proteome</keyword>
<reference evidence="1" key="1">
    <citation type="submission" date="2023-06" db="EMBL/GenBank/DDBJ databases">
        <title>Genome-scale phylogeny and comparative genomics of the fungal order Sordariales.</title>
        <authorList>
            <consortium name="Lawrence Berkeley National Laboratory"/>
            <person name="Hensen N."/>
            <person name="Bonometti L."/>
            <person name="Westerberg I."/>
            <person name="Brannstrom I.O."/>
            <person name="Guillou S."/>
            <person name="Cros-Aarteil S."/>
            <person name="Calhoun S."/>
            <person name="Haridas S."/>
            <person name="Kuo A."/>
            <person name="Mondo S."/>
            <person name="Pangilinan J."/>
            <person name="Riley R."/>
            <person name="Labutti K."/>
            <person name="Andreopoulos B."/>
            <person name="Lipzen A."/>
            <person name="Chen C."/>
            <person name="Yanf M."/>
            <person name="Daum C."/>
            <person name="Ng V."/>
            <person name="Clum A."/>
            <person name="Steindorff A."/>
            <person name="Ohm R."/>
            <person name="Martin F."/>
            <person name="Silar P."/>
            <person name="Natvig D."/>
            <person name="Lalanne C."/>
            <person name="Gautier V."/>
            <person name="Ament-Velasquez S.L."/>
            <person name="Kruys A."/>
            <person name="Hutchinson M.I."/>
            <person name="Powell A.J."/>
            <person name="Barry K."/>
            <person name="Miller A.N."/>
            <person name="Grigoriev I.V."/>
            <person name="Debuchy R."/>
            <person name="Gladieux P."/>
            <person name="Thoren M.H."/>
            <person name="Johannesson H."/>
        </authorList>
    </citation>
    <scope>NUCLEOTIDE SEQUENCE</scope>
    <source>
        <strain evidence="1">CBS 606.72</strain>
    </source>
</reference>
<proteinExistence type="predicted"/>
<evidence type="ECO:0000313" key="2">
    <source>
        <dbReference type="Proteomes" id="UP001175000"/>
    </source>
</evidence>
<evidence type="ECO:0000313" key="1">
    <source>
        <dbReference type="EMBL" id="KAK0632149.1"/>
    </source>
</evidence>
<sequence length="112" mass="12082">MGGLHRHDGYPSACKEIQLVHRGIGMRVERSVLLGVVAQILDPIQIVAGHLNQVPAAIPHFVSSAGLGTRSGHALKVMPWPPFVARNNEAWGTTLSSETVSERWASGAQQRL</sequence>
<organism evidence="1 2">
    <name type="scientific">Immersiella caudata</name>
    <dbReference type="NCBI Taxonomy" id="314043"/>
    <lineage>
        <taxon>Eukaryota</taxon>
        <taxon>Fungi</taxon>
        <taxon>Dikarya</taxon>
        <taxon>Ascomycota</taxon>
        <taxon>Pezizomycotina</taxon>
        <taxon>Sordariomycetes</taxon>
        <taxon>Sordariomycetidae</taxon>
        <taxon>Sordariales</taxon>
        <taxon>Lasiosphaeriaceae</taxon>
        <taxon>Immersiella</taxon>
    </lineage>
</organism>
<dbReference type="AlphaFoldDB" id="A0AA40CC67"/>
<dbReference type="EMBL" id="JAULSU010000001">
    <property type="protein sequence ID" value="KAK0632149.1"/>
    <property type="molecule type" value="Genomic_DNA"/>
</dbReference>
<dbReference type="Proteomes" id="UP001175000">
    <property type="component" value="Unassembled WGS sequence"/>
</dbReference>
<gene>
    <name evidence="1" type="ORF">B0T14DRAFT_22602</name>
</gene>
<protein>
    <submittedName>
        <fullName evidence="1">Uncharacterized protein</fullName>
    </submittedName>
</protein>
<accession>A0AA40CC67</accession>